<feature type="compositionally biased region" description="Polar residues" evidence="1">
    <location>
        <begin position="60"/>
        <end position="71"/>
    </location>
</feature>
<organism evidence="2 3">
    <name type="scientific">Mycteria americana</name>
    <name type="common">Wood stork</name>
    <dbReference type="NCBI Taxonomy" id="33587"/>
    <lineage>
        <taxon>Eukaryota</taxon>
        <taxon>Metazoa</taxon>
        <taxon>Chordata</taxon>
        <taxon>Craniata</taxon>
        <taxon>Vertebrata</taxon>
        <taxon>Euteleostomi</taxon>
        <taxon>Archelosauria</taxon>
        <taxon>Archosauria</taxon>
        <taxon>Dinosauria</taxon>
        <taxon>Saurischia</taxon>
        <taxon>Theropoda</taxon>
        <taxon>Coelurosauria</taxon>
        <taxon>Aves</taxon>
        <taxon>Neognathae</taxon>
        <taxon>Neoaves</taxon>
        <taxon>Aequornithes</taxon>
        <taxon>Ciconiiformes</taxon>
        <taxon>Ciconiidae</taxon>
        <taxon>Mycteria</taxon>
    </lineage>
</organism>
<evidence type="ECO:0000313" key="2">
    <source>
        <dbReference type="EMBL" id="KAK4808950.1"/>
    </source>
</evidence>
<name>A0AAN7ML88_MYCAM</name>
<keyword evidence="3" id="KW-1185">Reference proteome</keyword>
<feature type="compositionally biased region" description="Polar residues" evidence="1">
    <location>
        <begin position="25"/>
        <end position="43"/>
    </location>
</feature>
<dbReference type="AlphaFoldDB" id="A0AAN7ML88"/>
<evidence type="ECO:0000313" key="3">
    <source>
        <dbReference type="Proteomes" id="UP001333110"/>
    </source>
</evidence>
<protein>
    <submittedName>
        <fullName evidence="2">Uncharacterized protein</fullName>
    </submittedName>
</protein>
<accession>A0AAN7ML88</accession>
<dbReference type="EMBL" id="JAUNZN010000023">
    <property type="protein sequence ID" value="KAK4808950.1"/>
    <property type="molecule type" value="Genomic_DNA"/>
</dbReference>
<feature type="region of interest" description="Disordered" evidence="1">
    <location>
        <begin position="25"/>
        <end position="96"/>
    </location>
</feature>
<evidence type="ECO:0000256" key="1">
    <source>
        <dbReference type="SAM" id="MobiDB-lite"/>
    </source>
</evidence>
<feature type="compositionally biased region" description="Basic and acidic residues" evidence="1">
    <location>
        <begin position="72"/>
        <end position="81"/>
    </location>
</feature>
<sequence>MQDAPYPSVYSCLYLQPDKILQTNMHNSQQGDTGPQTVPQMQTPMMAPTQGYLPGGEELLSSTGQAGTTKISAREASDRENPTITRSPQQDGSDALACTKVPGKFLSSLEQDESWIPCEALRTRYELCLVFRKLQTSAFENQAFQSILNRGSKDTQRYQSPFSMFPIEPIANQNGTTSATGSQCLEQWDPHFEWTLIQITNQNQSKGPWLLVAAGGKGKAERHHDKLADHGHLAEQPQVPQLLPISLVLQTLPQLRCPSLDTLQPLNVSLVARGPKLNTVFEVQPHQCRVQGDDHCPSPAGHTISDTSQDSVGRLGHLGTLLAHIQPAVNQHPRINTPAQLGVICKVTGSALVPLVQIIDKDIKQNWAQY</sequence>
<reference evidence="2 3" key="1">
    <citation type="journal article" date="2023" name="J. Hered.">
        <title>Chromosome-level genome of the wood stork (Mycteria americana) provides insight into avian chromosome evolution.</title>
        <authorList>
            <person name="Flamio R. Jr."/>
            <person name="Ramstad K.M."/>
        </authorList>
    </citation>
    <scope>NUCLEOTIDE SEQUENCE [LARGE SCALE GENOMIC DNA]</scope>
    <source>
        <strain evidence="2">JAX WOST 10</strain>
    </source>
</reference>
<proteinExistence type="predicted"/>
<feature type="compositionally biased region" description="Polar residues" evidence="1">
    <location>
        <begin position="82"/>
        <end position="92"/>
    </location>
</feature>
<comment type="caution">
    <text evidence="2">The sequence shown here is derived from an EMBL/GenBank/DDBJ whole genome shotgun (WGS) entry which is preliminary data.</text>
</comment>
<gene>
    <name evidence="2" type="ORF">QYF61_013584</name>
</gene>
<dbReference type="Proteomes" id="UP001333110">
    <property type="component" value="Unassembled WGS sequence"/>
</dbReference>